<dbReference type="SUPFAM" id="SSF46689">
    <property type="entry name" value="Homeodomain-like"/>
    <property type="match status" value="1"/>
</dbReference>
<organism evidence="7 8">
    <name type="scientific">Dactylosporangium sucinum</name>
    <dbReference type="NCBI Taxonomy" id="1424081"/>
    <lineage>
        <taxon>Bacteria</taxon>
        <taxon>Bacillati</taxon>
        <taxon>Actinomycetota</taxon>
        <taxon>Actinomycetes</taxon>
        <taxon>Micromonosporales</taxon>
        <taxon>Micromonosporaceae</taxon>
        <taxon>Dactylosporangium</taxon>
    </lineage>
</organism>
<comment type="caution">
    <text evidence="7">The sequence shown here is derived from an EMBL/GenBank/DDBJ whole genome shotgun (WGS) entry which is preliminary data.</text>
</comment>
<keyword evidence="3" id="KW-0804">Transcription</keyword>
<dbReference type="InterPro" id="IPR001647">
    <property type="entry name" value="HTH_TetR"/>
</dbReference>
<evidence type="ECO:0000256" key="2">
    <source>
        <dbReference type="ARBA" id="ARBA00023125"/>
    </source>
</evidence>
<keyword evidence="2 4" id="KW-0238">DNA-binding</keyword>
<keyword evidence="8" id="KW-1185">Reference proteome</keyword>
<dbReference type="AlphaFoldDB" id="A0A917X5I7"/>
<proteinExistence type="predicted"/>
<dbReference type="SUPFAM" id="SSF48498">
    <property type="entry name" value="Tetracyclin repressor-like, C-terminal domain"/>
    <property type="match status" value="1"/>
</dbReference>
<feature type="region of interest" description="Disordered" evidence="5">
    <location>
        <begin position="190"/>
        <end position="214"/>
    </location>
</feature>
<dbReference type="Gene3D" id="1.10.10.60">
    <property type="entry name" value="Homeodomain-like"/>
    <property type="match status" value="1"/>
</dbReference>
<dbReference type="Pfam" id="PF00440">
    <property type="entry name" value="TetR_N"/>
    <property type="match status" value="1"/>
</dbReference>
<feature type="compositionally biased region" description="Low complexity" evidence="5">
    <location>
        <begin position="195"/>
        <end position="208"/>
    </location>
</feature>
<evidence type="ECO:0000256" key="1">
    <source>
        <dbReference type="ARBA" id="ARBA00023015"/>
    </source>
</evidence>
<accession>A0A917X5I7</accession>
<name>A0A917X5I7_9ACTN</name>
<dbReference type="Pfam" id="PF13305">
    <property type="entry name" value="TetR_C_33"/>
    <property type="match status" value="1"/>
</dbReference>
<evidence type="ECO:0000256" key="3">
    <source>
        <dbReference type="ARBA" id="ARBA00023163"/>
    </source>
</evidence>
<dbReference type="GO" id="GO:0003677">
    <property type="term" value="F:DNA binding"/>
    <property type="evidence" value="ECO:0007669"/>
    <property type="project" value="UniProtKB-UniRule"/>
</dbReference>
<feature type="DNA-binding region" description="H-T-H motif" evidence="4">
    <location>
        <begin position="31"/>
        <end position="50"/>
    </location>
</feature>
<evidence type="ECO:0000256" key="4">
    <source>
        <dbReference type="PROSITE-ProRule" id="PRU00335"/>
    </source>
</evidence>
<gene>
    <name evidence="7" type="ORF">GCM10007977_084940</name>
</gene>
<dbReference type="RefSeq" id="WP_190255739.1">
    <property type="nucleotide sequence ID" value="NZ_BMPI01000060.1"/>
</dbReference>
<dbReference type="PROSITE" id="PS50977">
    <property type="entry name" value="HTH_TETR_2"/>
    <property type="match status" value="1"/>
</dbReference>
<evidence type="ECO:0000259" key="6">
    <source>
        <dbReference type="PROSITE" id="PS50977"/>
    </source>
</evidence>
<reference evidence="7" key="1">
    <citation type="journal article" date="2014" name="Int. J. Syst. Evol. Microbiol.">
        <title>Complete genome sequence of Corynebacterium casei LMG S-19264T (=DSM 44701T), isolated from a smear-ripened cheese.</title>
        <authorList>
            <consortium name="US DOE Joint Genome Institute (JGI-PGF)"/>
            <person name="Walter F."/>
            <person name="Albersmeier A."/>
            <person name="Kalinowski J."/>
            <person name="Ruckert C."/>
        </authorList>
    </citation>
    <scope>NUCLEOTIDE SEQUENCE</scope>
    <source>
        <strain evidence="7">JCM 19831</strain>
    </source>
</reference>
<keyword evidence="1" id="KW-0805">Transcription regulation</keyword>
<evidence type="ECO:0000313" key="8">
    <source>
        <dbReference type="Proteomes" id="UP000642070"/>
    </source>
</evidence>
<dbReference type="InterPro" id="IPR025996">
    <property type="entry name" value="MT1864/Rv1816-like_C"/>
</dbReference>
<dbReference type="EMBL" id="BMPI01000060">
    <property type="protein sequence ID" value="GGM70142.1"/>
    <property type="molecule type" value="Genomic_DNA"/>
</dbReference>
<evidence type="ECO:0000313" key="7">
    <source>
        <dbReference type="EMBL" id="GGM70142.1"/>
    </source>
</evidence>
<evidence type="ECO:0000256" key="5">
    <source>
        <dbReference type="SAM" id="MobiDB-lite"/>
    </source>
</evidence>
<sequence length="214" mass="23019">MVINSRKGLTTEIVVKAAADLADEVGLPALTVSAVARRLGVKDASLYSHVRSLDDLRTRIALLAAEEMTDRIAFAVVGRSGKDALVAFADMYRAFAVERPGRYAATQRPLDPAVTEGTAAMFRSVELTHGMLRGYGLADPDLTDAARLLRSAFHGFAVLESNGGFAHPRSLDDSWRRALDALHHTLVHWPDHAPESAPESAAESAPENAPDHVS</sequence>
<dbReference type="Proteomes" id="UP000642070">
    <property type="component" value="Unassembled WGS sequence"/>
</dbReference>
<dbReference type="InterPro" id="IPR036271">
    <property type="entry name" value="Tet_transcr_reg_TetR-rel_C_sf"/>
</dbReference>
<feature type="domain" description="HTH tetR-type" evidence="6">
    <location>
        <begin position="8"/>
        <end position="68"/>
    </location>
</feature>
<protein>
    <submittedName>
        <fullName evidence="7">Transcriptional regulator</fullName>
    </submittedName>
</protein>
<reference evidence="7" key="2">
    <citation type="submission" date="2020-09" db="EMBL/GenBank/DDBJ databases">
        <authorList>
            <person name="Sun Q."/>
            <person name="Ohkuma M."/>
        </authorList>
    </citation>
    <scope>NUCLEOTIDE SEQUENCE</scope>
    <source>
        <strain evidence="7">JCM 19831</strain>
    </source>
</reference>
<dbReference type="InterPro" id="IPR009057">
    <property type="entry name" value="Homeodomain-like_sf"/>
</dbReference>
<dbReference type="Gene3D" id="1.10.357.10">
    <property type="entry name" value="Tetracycline Repressor, domain 2"/>
    <property type="match status" value="1"/>
</dbReference>